<proteinExistence type="inferred from homology"/>
<organism evidence="7 8">
    <name type="scientific">Ciona intestinalis</name>
    <name type="common">Transparent sea squirt</name>
    <name type="synonym">Ascidia intestinalis</name>
    <dbReference type="NCBI Taxonomy" id="7719"/>
    <lineage>
        <taxon>Eukaryota</taxon>
        <taxon>Metazoa</taxon>
        <taxon>Chordata</taxon>
        <taxon>Tunicata</taxon>
        <taxon>Ascidiacea</taxon>
        <taxon>Phlebobranchia</taxon>
        <taxon>Cionidae</taxon>
        <taxon>Ciona</taxon>
    </lineage>
</organism>
<dbReference type="Ensembl" id="ENSCINT00000028657.2">
    <property type="protein sequence ID" value="ENSCINP00000028411.2"/>
    <property type="gene ID" value="ENSCING00000016381.2"/>
</dbReference>
<evidence type="ECO:0000256" key="2">
    <source>
        <dbReference type="ARBA" id="ARBA00023015"/>
    </source>
</evidence>
<dbReference type="Proteomes" id="UP000008144">
    <property type="component" value="Unassembled WGS sequence"/>
</dbReference>
<protein>
    <submittedName>
        <fullName evidence="7">Uncharacterized LOC100177044</fullName>
    </submittedName>
</protein>
<dbReference type="HOGENOM" id="CLU_1980833_0_0_1"/>
<evidence type="ECO:0000256" key="5">
    <source>
        <dbReference type="ARBA" id="ARBA00025784"/>
    </source>
</evidence>
<reference evidence="7" key="3">
    <citation type="submission" date="2025-09" db="UniProtKB">
        <authorList>
            <consortium name="Ensembl"/>
        </authorList>
    </citation>
    <scope>IDENTIFICATION</scope>
</reference>
<keyword evidence="2" id="KW-0805">Transcription regulation</keyword>
<keyword evidence="4" id="KW-0539">Nucleus</keyword>
<comment type="similarity">
    <text evidence="5">Belongs to the vestigial family.</text>
</comment>
<dbReference type="GeneID" id="100177044"/>
<dbReference type="OrthoDB" id="10069705at2759"/>
<evidence type="ECO:0000256" key="6">
    <source>
        <dbReference type="SAM" id="MobiDB-lite"/>
    </source>
</evidence>
<dbReference type="GeneTree" id="ENSGT00530000069373"/>
<dbReference type="KEGG" id="cin:100177044"/>
<reference evidence="8" key="1">
    <citation type="journal article" date="2002" name="Science">
        <title>The draft genome of Ciona intestinalis: insights into chordate and vertebrate origins.</title>
        <authorList>
            <person name="Dehal P."/>
            <person name="Satou Y."/>
            <person name="Campbell R.K."/>
            <person name="Chapman J."/>
            <person name="Degnan B."/>
            <person name="De Tomaso A."/>
            <person name="Davidson B."/>
            <person name="Di Gregorio A."/>
            <person name="Gelpke M."/>
            <person name="Goodstein D.M."/>
            <person name="Harafuji N."/>
            <person name="Hastings K.E."/>
            <person name="Ho I."/>
            <person name="Hotta K."/>
            <person name="Huang W."/>
            <person name="Kawashima T."/>
            <person name="Lemaire P."/>
            <person name="Martinez D."/>
            <person name="Meinertzhagen I.A."/>
            <person name="Necula S."/>
            <person name="Nonaka M."/>
            <person name="Putnam N."/>
            <person name="Rash S."/>
            <person name="Saiga H."/>
            <person name="Satake M."/>
            <person name="Terry A."/>
            <person name="Yamada L."/>
            <person name="Wang H.G."/>
            <person name="Awazu S."/>
            <person name="Azumi K."/>
            <person name="Boore J."/>
            <person name="Branno M."/>
            <person name="Chin-Bow S."/>
            <person name="DeSantis R."/>
            <person name="Doyle S."/>
            <person name="Francino P."/>
            <person name="Keys D.N."/>
            <person name="Haga S."/>
            <person name="Hayashi H."/>
            <person name="Hino K."/>
            <person name="Imai K.S."/>
            <person name="Inaba K."/>
            <person name="Kano S."/>
            <person name="Kobayashi K."/>
            <person name="Kobayashi M."/>
            <person name="Lee B.I."/>
            <person name="Makabe K.W."/>
            <person name="Manohar C."/>
            <person name="Matassi G."/>
            <person name="Medina M."/>
            <person name="Mochizuki Y."/>
            <person name="Mount S."/>
            <person name="Morishita T."/>
            <person name="Miura S."/>
            <person name="Nakayama A."/>
            <person name="Nishizaka S."/>
            <person name="Nomoto H."/>
            <person name="Ohta F."/>
            <person name="Oishi K."/>
            <person name="Rigoutsos I."/>
            <person name="Sano M."/>
            <person name="Sasaki A."/>
            <person name="Sasakura Y."/>
            <person name="Shoguchi E."/>
            <person name="Shin-i T."/>
            <person name="Spagnuolo A."/>
            <person name="Stainier D."/>
            <person name="Suzuki M.M."/>
            <person name="Tassy O."/>
            <person name="Takatori N."/>
            <person name="Tokuoka M."/>
            <person name="Yagi K."/>
            <person name="Yoshizaki F."/>
            <person name="Wada S."/>
            <person name="Zhang C."/>
            <person name="Hyatt P.D."/>
            <person name="Larimer F."/>
            <person name="Detter C."/>
            <person name="Doggett N."/>
            <person name="Glavina T."/>
            <person name="Hawkins T."/>
            <person name="Richardson P."/>
            <person name="Lucas S."/>
            <person name="Kohara Y."/>
            <person name="Levine M."/>
            <person name="Satoh N."/>
            <person name="Rokhsar D.S."/>
        </authorList>
    </citation>
    <scope>NUCLEOTIDE SEQUENCE [LARGE SCALE GENOMIC DNA]</scope>
</reference>
<dbReference type="GO" id="GO:0005634">
    <property type="term" value="C:nucleus"/>
    <property type="evidence" value="ECO:0007669"/>
    <property type="project" value="UniProtKB-SubCell"/>
</dbReference>
<gene>
    <name evidence="7" type="primary">LOC100177044</name>
</gene>
<feature type="region of interest" description="Disordered" evidence="6">
    <location>
        <begin position="73"/>
        <end position="97"/>
    </location>
</feature>
<evidence type="ECO:0000313" key="7">
    <source>
        <dbReference type="Ensembl" id="ENSCINP00000028411.2"/>
    </source>
</evidence>
<dbReference type="AlphaFoldDB" id="F6SRI6"/>
<keyword evidence="3" id="KW-0804">Transcription</keyword>
<evidence type="ECO:0000256" key="1">
    <source>
        <dbReference type="ARBA" id="ARBA00004123"/>
    </source>
</evidence>
<dbReference type="Pfam" id="PF07545">
    <property type="entry name" value="Vg_Tdu"/>
    <property type="match status" value="1"/>
</dbReference>
<accession>A0A1W2WFY0</accession>
<sequence length="126" mass="14688">MIVESKKVLLNGRYLYPHDNARDDVDNTVMSSSNDVTHPEVEYIRSRCYLVTYFKGHPRDKVDEHFNRSLRHRDDKPINDVTAHNDKTTGETPDHVTITGDFPNDLDWLEDWCNVTQPTNEVHGKH</sequence>
<dbReference type="GO" id="GO:0006355">
    <property type="term" value="P:regulation of DNA-templated transcription"/>
    <property type="evidence" value="ECO:0007669"/>
    <property type="project" value="InterPro"/>
</dbReference>
<name>F6SRI6_CIOIN</name>
<evidence type="ECO:0000313" key="8">
    <source>
        <dbReference type="Proteomes" id="UP000008144"/>
    </source>
</evidence>
<evidence type="ECO:0000256" key="4">
    <source>
        <dbReference type="ARBA" id="ARBA00023242"/>
    </source>
</evidence>
<keyword evidence="8" id="KW-1185">Reference proteome</keyword>
<feature type="compositionally biased region" description="Basic and acidic residues" evidence="6">
    <location>
        <begin position="73"/>
        <end position="94"/>
    </location>
</feature>
<accession>F6SRI6</accession>
<comment type="subcellular location">
    <subcellularLocation>
        <location evidence="1">Nucleus</location>
    </subcellularLocation>
</comment>
<evidence type="ECO:0000256" key="3">
    <source>
        <dbReference type="ARBA" id="ARBA00023163"/>
    </source>
</evidence>
<dbReference type="InParanoid" id="F6SRI6"/>
<dbReference type="InterPro" id="IPR011520">
    <property type="entry name" value="Vg_fam"/>
</dbReference>
<reference evidence="7" key="2">
    <citation type="submission" date="2025-08" db="UniProtKB">
        <authorList>
            <consortium name="Ensembl"/>
        </authorList>
    </citation>
    <scope>IDENTIFICATION</scope>
</reference>
<dbReference type="RefSeq" id="XP_002128438.1">
    <property type="nucleotide sequence ID" value="XM_002128402.5"/>
</dbReference>